<evidence type="ECO:0000313" key="2">
    <source>
        <dbReference type="Proteomes" id="UP000529795"/>
    </source>
</evidence>
<dbReference type="Proteomes" id="UP000529795">
    <property type="component" value="Unassembled WGS sequence"/>
</dbReference>
<proteinExistence type="predicted"/>
<evidence type="ECO:0000313" key="1">
    <source>
        <dbReference type="EMBL" id="MBB4155305.1"/>
    </source>
</evidence>
<reference evidence="1 2" key="1">
    <citation type="submission" date="2020-08" db="EMBL/GenBank/DDBJ databases">
        <title>Genomic Encyclopedia of Type Strains, Phase IV (KMG-IV): sequencing the most valuable type-strain genomes for metagenomic binning, comparative biology and taxonomic classification.</title>
        <authorList>
            <person name="Goeker M."/>
        </authorList>
    </citation>
    <scope>NUCLEOTIDE SEQUENCE [LARGE SCALE GENOMIC DNA]</scope>
    <source>
        <strain evidence="1 2">YC6723</strain>
    </source>
</reference>
<dbReference type="RefSeq" id="WP_183986679.1">
    <property type="nucleotide sequence ID" value="NZ_JACIEV010000011.1"/>
</dbReference>
<gene>
    <name evidence="1" type="ORF">GGQ80_003225</name>
</gene>
<dbReference type="AlphaFoldDB" id="A0A840FPV1"/>
<keyword evidence="2" id="KW-1185">Reference proteome</keyword>
<dbReference type="EMBL" id="JACIEV010000011">
    <property type="protein sequence ID" value="MBB4155305.1"/>
    <property type="molecule type" value="Genomic_DNA"/>
</dbReference>
<sequence length="200" mass="22826">MARIARRGNVRAIRPGLSIPQQRDEDNACITTARLVSVFAASAHRLAQSAPNSEDHYVAEHMAGMGHKLPRNNLRLLVTPQQPKEEWFRLAYKDYCVAKGVRDLAEARFSRAWCLDQWDKGDRAEALRSERDRAQAALDIVILDALRTPVTRKWDIAIKQQMVGKREWAAKYRPEMQAIIDEEAARLASKPRRSRKEAGK</sequence>
<protein>
    <submittedName>
        <fullName evidence="1">Uncharacterized protein</fullName>
    </submittedName>
</protein>
<accession>A0A840FPV1</accession>
<comment type="caution">
    <text evidence="1">The sequence shown here is derived from an EMBL/GenBank/DDBJ whole genome shotgun (WGS) entry which is preliminary data.</text>
</comment>
<name>A0A840FPV1_9SPHN</name>
<organism evidence="1 2">
    <name type="scientific">Sphingomonas jinjuensis</name>
    <dbReference type="NCBI Taxonomy" id="535907"/>
    <lineage>
        <taxon>Bacteria</taxon>
        <taxon>Pseudomonadati</taxon>
        <taxon>Pseudomonadota</taxon>
        <taxon>Alphaproteobacteria</taxon>
        <taxon>Sphingomonadales</taxon>
        <taxon>Sphingomonadaceae</taxon>
        <taxon>Sphingomonas</taxon>
    </lineage>
</organism>